<evidence type="ECO:0000256" key="7">
    <source>
        <dbReference type="ARBA" id="ARBA00022989"/>
    </source>
</evidence>
<dbReference type="Pfam" id="PF08030">
    <property type="entry name" value="NAD_binding_6"/>
    <property type="match status" value="1"/>
</dbReference>
<evidence type="ECO:0000313" key="16">
    <source>
        <dbReference type="EnsemblPlants" id="Kaladp0011s0261.1.v1.1"/>
    </source>
</evidence>
<keyword evidence="5 14" id="KW-0812">Transmembrane</keyword>
<evidence type="ECO:0000259" key="15">
    <source>
        <dbReference type="PROSITE" id="PS51384"/>
    </source>
</evidence>
<dbReference type="InterPro" id="IPR017927">
    <property type="entry name" value="FAD-bd_FR_type"/>
</dbReference>
<dbReference type="PANTHER" id="PTHR11972:SF41">
    <property type="entry name" value="FERRIC REDUCTION OXIDASE 2"/>
    <property type="match status" value="1"/>
</dbReference>
<evidence type="ECO:0000256" key="8">
    <source>
        <dbReference type="ARBA" id="ARBA00023002"/>
    </source>
</evidence>
<evidence type="ECO:0000256" key="2">
    <source>
        <dbReference type="ARBA" id="ARBA00004141"/>
    </source>
</evidence>
<comment type="similarity">
    <text evidence="3">Belongs to the ferric reductase (FRE) family.</text>
</comment>
<organism evidence="16 17">
    <name type="scientific">Kalanchoe fedtschenkoi</name>
    <name type="common">Lavender scallops</name>
    <name type="synonym">South American air plant</name>
    <dbReference type="NCBI Taxonomy" id="63787"/>
    <lineage>
        <taxon>Eukaryota</taxon>
        <taxon>Viridiplantae</taxon>
        <taxon>Streptophyta</taxon>
        <taxon>Embryophyta</taxon>
        <taxon>Tracheophyta</taxon>
        <taxon>Spermatophyta</taxon>
        <taxon>Magnoliopsida</taxon>
        <taxon>eudicotyledons</taxon>
        <taxon>Gunneridae</taxon>
        <taxon>Pentapetalae</taxon>
        <taxon>Saxifragales</taxon>
        <taxon>Crassulaceae</taxon>
        <taxon>Kalanchoe</taxon>
    </lineage>
</organism>
<dbReference type="InterPro" id="IPR013121">
    <property type="entry name" value="Fe_red_NAD-bd_6"/>
</dbReference>
<evidence type="ECO:0000256" key="10">
    <source>
        <dbReference type="ARBA" id="ARBA00023065"/>
    </source>
</evidence>
<sequence>MESNMAGRAPSSKAVHDQGGVRAVRGCIKALIVVVLLGYALVWIMVPTNTYRQDWQVKIRAKTNNSTYLGSQGANTLVFTSPMLFVAILGCVYIHLGKKLNHTATTQASSESRLKLRLAQWKRPALVKGPLGIVSAIELAFLGMFASLLIWTLYTYLHNSFLNITPKSLAKSGEERWEAKLEVTGLRLGLLGNVCLALLFYPVARGSSILGVFGLTSESSIKYHIWLGHVMMAIFTAHGLCYVIYWIATHELHEMLSWENTGVANVPGELALIAGLIMWACTLPRIRRKMFELFFYTHCLYILFVIFFILHVGIGFTTMMLPGFYLFLVDRYIRFLQSRGRVRLVSARVLPCGTIELNFAKNPALSYTPTSTIFVNVPSISRLQWHPFTISSSSSLEAQRLSVVIKSEGSWTQKLNQILSSPASVDRLDVSVEGPYGPATTNFLKHDMLVMVSGGSGLTPFISITRELIAASAKGCKTPKVLLLCAFKTSSQLAMLDLLLPQASSAELSNLDIQIEAFVTKEKEPATKTSKQIRTVWFKPNATVAPISAILGPNSWLWLAAIISASFLMFLILLGILTQYYIYPIDHNTNKIYSATRRALLSMLFICASIVITASGAFLWNKRNVTRESNQIQNIEGASPAGSPNSGWLYNADMEMESLPQQSLDQCTKVHYGERPDLKRLLLEMKEWNVGVLACGPKKLRHEVATICSSGLTDNLHFESISFTW</sequence>
<evidence type="ECO:0000256" key="14">
    <source>
        <dbReference type="SAM" id="Phobius"/>
    </source>
</evidence>
<protein>
    <recommendedName>
        <fullName evidence="13">ferric-chelate reductase (NADH)</fullName>
        <ecNumber evidence="13">1.16.1.7</ecNumber>
    </recommendedName>
</protein>
<evidence type="ECO:0000256" key="3">
    <source>
        <dbReference type="ARBA" id="ARBA00006278"/>
    </source>
</evidence>
<evidence type="ECO:0000256" key="5">
    <source>
        <dbReference type="ARBA" id="ARBA00022692"/>
    </source>
</evidence>
<dbReference type="SUPFAM" id="SSF52343">
    <property type="entry name" value="Ferredoxin reductase-like, C-terminal NADP-linked domain"/>
    <property type="match status" value="1"/>
</dbReference>
<feature type="domain" description="FAD-binding FR-type" evidence="15">
    <location>
        <begin position="337"/>
        <end position="442"/>
    </location>
</feature>
<dbReference type="GO" id="GO:0046872">
    <property type="term" value="F:metal ion binding"/>
    <property type="evidence" value="ECO:0007669"/>
    <property type="project" value="UniProtKB-KW"/>
</dbReference>
<keyword evidence="8" id="KW-0560">Oxidoreductase</keyword>
<dbReference type="Proteomes" id="UP000594263">
    <property type="component" value="Unplaced"/>
</dbReference>
<evidence type="ECO:0000313" key="17">
    <source>
        <dbReference type="Proteomes" id="UP000594263"/>
    </source>
</evidence>
<dbReference type="EC" id="1.16.1.7" evidence="13"/>
<accession>A0A7N0RGC9</accession>
<dbReference type="FunFam" id="3.40.50.80:FF:000039">
    <property type="entry name" value="Ferric reduction oxidase 3"/>
    <property type="match status" value="1"/>
</dbReference>
<comment type="catalytic activity">
    <reaction evidence="12">
        <text>2 a Fe(II)-siderophore + NAD(+) + H(+) = 2 a Fe(III)-siderophore + NADH</text>
        <dbReference type="Rhea" id="RHEA:15061"/>
        <dbReference type="Rhea" id="RHEA-COMP:11342"/>
        <dbReference type="Rhea" id="RHEA-COMP:11344"/>
        <dbReference type="ChEBI" id="CHEBI:15378"/>
        <dbReference type="ChEBI" id="CHEBI:29033"/>
        <dbReference type="ChEBI" id="CHEBI:29034"/>
        <dbReference type="ChEBI" id="CHEBI:57540"/>
        <dbReference type="ChEBI" id="CHEBI:57945"/>
        <dbReference type="EC" id="1.16.1.7"/>
    </reaction>
</comment>
<reference evidence="16" key="1">
    <citation type="submission" date="2021-01" db="UniProtKB">
        <authorList>
            <consortium name="EnsemblPlants"/>
        </authorList>
    </citation>
    <scope>IDENTIFICATION</scope>
</reference>
<dbReference type="Pfam" id="PF08022">
    <property type="entry name" value="FAD_binding_8"/>
    <property type="match status" value="1"/>
</dbReference>
<feature type="transmembrane region" description="Helical" evidence="14">
    <location>
        <begin position="26"/>
        <end position="46"/>
    </location>
</feature>
<keyword evidence="10" id="KW-0406">Ion transport</keyword>
<dbReference type="Pfam" id="PF01794">
    <property type="entry name" value="Ferric_reduct"/>
    <property type="match status" value="1"/>
</dbReference>
<dbReference type="Gene3D" id="3.40.50.80">
    <property type="entry name" value="Nucleotide-binding domain of ferredoxin-NADP reductase (FNR) module"/>
    <property type="match status" value="1"/>
</dbReference>
<keyword evidence="17" id="KW-1185">Reference proteome</keyword>
<evidence type="ECO:0000256" key="13">
    <source>
        <dbReference type="ARBA" id="ARBA00066905"/>
    </source>
</evidence>
<feature type="transmembrane region" description="Helical" evidence="14">
    <location>
        <begin position="556"/>
        <end position="578"/>
    </location>
</feature>
<dbReference type="InterPro" id="IPR013130">
    <property type="entry name" value="Fe3_Rdtase_TM_dom"/>
</dbReference>
<name>A0A7N0RGC9_KALFE</name>
<evidence type="ECO:0000256" key="6">
    <source>
        <dbReference type="ARBA" id="ARBA00022723"/>
    </source>
</evidence>
<comment type="subcellular location">
    <subcellularLocation>
        <location evidence="2">Membrane</location>
        <topology evidence="2">Multi-pass membrane protein</topology>
    </subcellularLocation>
</comment>
<evidence type="ECO:0000256" key="9">
    <source>
        <dbReference type="ARBA" id="ARBA00023004"/>
    </source>
</evidence>
<feature type="transmembrane region" description="Helical" evidence="14">
    <location>
        <begin position="225"/>
        <end position="248"/>
    </location>
</feature>
<keyword evidence="9" id="KW-0408">Iron</keyword>
<feature type="transmembrane region" description="Helical" evidence="14">
    <location>
        <begin position="185"/>
        <end position="204"/>
    </location>
</feature>
<feature type="transmembrane region" description="Helical" evidence="14">
    <location>
        <begin position="599"/>
        <end position="620"/>
    </location>
</feature>
<keyword evidence="7 14" id="KW-1133">Transmembrane helix</keyword>
<feature type="transmembrane region" description="Helical" evidence="14">
    <location>
        <begin position="298"/>
        <end position="328"/>
    </location>
</feature>
<keyword evidence="6" id="KW-0479">Metal-binding</keyword>
<dbReference type="GO" id="GO:0006811">
    <property type="term" value="P:monoatomic ion transport"/>
    <property type="evidence" value="ECO:0007669"/>
    <property type="project" value="UniProtKB-KW"/>
</dbReference>
<dbReference type="CDD" id="cd06186">
    <property type="entry name" value="NOX_Duox_like_FAD_NADP"/>
    <property type="match status" value="1"/>
</dbReference>
<proteinExistence type="inferred from homology"/>
<dbReference type="OMA" id="MTRYYIY"/>
<dbReference type="GO" id="GO:0140618">
    <property type="term" value="F:ferric-chelate reductase (NADH) activity"/>
    <property type="evidence" value="ECO:0007669"/>
    <property type="project" value="UniProtKB-EC"/>
</dbReference>
<feature type="transmembrane region" description="Helical" evidence="14">
    <location>
        <begin position="77"/>
        <end position="96"/>
    </location>
</feature>
<dbReference type="SFLD" id="SFLDG01168">
    <property type="entry name" value="Ferric_reductase_subgroup_(FRE"/>
    <property type="match status" value="1"/>
</dbReference>
<dbReference type="AlphaFoldDB" id="A0A7N0RGC9"/>
<dbReference type="InterPro" id="IPR013112">
    <property type="entry name" value="FAD-bd_8"/>
</dbReference>
<dbReference type="SFLD" id="SFLDS00052">
    <property type="entry name" value="Ferric_Reductase_Domain"/>
    <property type="match status" value="1"/>
</dbReference>
<dbReference type="Gramene" id="Kaladp0011s0261.1.v1.1">
    <property type="protein sequence ID" value="Kaladp0011s0261.1.v1.1"/>
    <property type="gene ID" value="Kaladp0011s0261.v1.1"/>
</dbReference>
<evidence type="ECO:0000256" key="12">
    <source>
        <dbReference type="ARBA" id="ARBA00050970"/>
    </source>
</evidence>
<feature type="transmembrane region" description="Helical" evidence="14">
    <location>
        <begin position="131"/>
        <end position="154"/>
    </location>
</feature>
<dbReference type="GO" id="GO:0005886">
    <property type="term" value="C:plasma membrane"/>
    <property type="evidence" value="ECO:0007669"/>
    <property type="project" value="TreeGrafter"/>
</dbReference>
<dbReference type="PANTHER" id="PTHR11972">
    <property type="entry name" value="NADPH OXIDASE"/>
    <property type="match status" value="1"/>
</dbReference>
<evidence type="ECO:0000256" key="1">
    <source>
        <dbReference type="ARBA" id="ARBA00001974"/>
    </source>
</evidence>
<keyword evidence="11 14" id="KW-0472">Membrane</keyword>
<evidence type="ECO:0000256" key="11">
    <source>
        <dbReference type="ARBA" id="ARBA00023136"/>
    </source>
</evidence>
<feature type="transmembrane region" description="Helical" evidence="14">
    <location>
        <begin position="268"/>
        <end position="286"/>
    </location>
</feature>
<dbReference type="PROSITE" id="PS51384">
    <property type="entry name" value="FAD_FR"/>
    <property type="match status" value="1"/>
</dbReference>
<dbReference type="InterPro" id="IPR050369">
    <property type="entry name" value="RBOH/FRE"/>
</dbReference>
<evidence type="ECO:0000256" key="4">
    <source>
        <dbReference type="ARBA" id="ARBA00022448"/>
    </source>
</evidence>
<comment type="cofactor">
    <cofactor evidence="1">
        <name>FAD</name>
        <dbReference type="ChEBI" id="CHEBI:57692"/>
    </cofactor>
</comment>
<keyword evidence="4" id="KW-0813">Transport</keyword>
<dbReference type="EnsemblPlants" id="Kaladp0011s0261.1.v1.1">
    <property type="protein sequence ID" value="Kaladp0011s0261.1.v1.1"/>
    <property type="gene ID" value="Kaladp0011s0261.v1.1"/>
</dbReference>
<dbReference type="InterPro" id="IPR039261">
    <property type="entry name" value="FNR_nucleotide-bd"/>
</dbReference>